<keyword evidence="1" id="KW-0175">Coiled coil</keyword>
<dbReference type="RefSeq" id="XP_040597069.1">
    <property type="nucleotide sequence ID" value="XM_040741135.1"/>
</dbReference>
<evidence type="ECO:0000313" key="2">
    <source>
        <dbReference type="Proteomes" id="UP000886700"/>
    </source>
</evidence>
<evidence type="ECO:0000256" key="1">
    <source>
        <dbReference type="SAM" id="Coils"/>
    </source>
</evidence>
<sequence>ENGKEEKSKLLKEIDRLKLEISDLRRTTRHEEEEIEEFHTNRNKSFQTLTRHLENRNEKITKLQKEITSLEQEYSELQATTKCQAEESRKCQKKQNKLIQELKMRLENGKEENSEQLIDRLKLEIAELQAKTKHQEEKIKELESTHSTLLELCTTHVEEQTEEKNKLQKAIHRLNLENSDLRAARKYQG</sequence>
<evidence type="ECO:0000313" key="3">
    <source>
        <dbReference type="RefSeq" id="XP_040597069.1"/>
    </source>
</evidence>
<name>A0ABM2X2E2_MESAU</name>
<keyword evidence="2" id="KW-1185">Reference proteome</keyword>
<accession>A0ABM2X2E2</accession>
<reference evidence="3" key="2">
    <citation type="submission" date="2025-08" db="UniProtKB">
        <authorList>
            <consortium name="RefSeq"/>
        </authorList>
    </citation>
    <scope>IDENTIFICATION</scope>
</reference>
<gene>
    <name evidence="3" type="primary">LOC121138454</name>
</gene>
<dbReference type="GeneID" id="121138454"/>
<feature type="coiled-coil region" evidence="1">
    <location>
        <begin position="7"/>
        <end position="184"/>
    </location>
</feature>
<proteinExistence type="predicted"/>
<reference evidence="3" key="1">
    <citation type="journal article" date="2015" name="Virology">
        <title>Transcriptome sequencing and development of an expression microarray platform for liver infection in adenovirus type 5-infected Syrian golden hamsters.</title>
        <authorList>
            <person name="Ying B."/>
            <person name="Toth K."/>
            <person name="Spencer J.F."/>
            <person name="Aurora R."/>
            <person name="Wold W.S."/>
        </authorList>
    </citation>
    <scope>NUCLEOTIDE SEQUENCE</scope>
</reference>
<dbReference type="Proteomes" id="UP000886700">
    <property type="component" value="Unplaced"/>
</dbReference>
<protein>
    <submittedName>
        <fullName evidence="3">GRIP and coiled-coil domain-containing protein 2-like</fullName>
    </submittedName>
</protein>
<feature type="non-terminal residue" evidence="3">
    <location>
        <position position="1"/>
    </location>
</feature>
<organism evidence="2 3">
    <name type="scientific">Mesocricetus auratus</name>
    <name type="common">Golden hamster</name>
    <dbReference type="NCBI Taxonomy" id="10036"/>
    <lineage>
        <taxon>Eukaryota</taxon>
        <taxon>Metazoa</taxon>
        <taxon>Chordata</taxon>
        <taxon>Craniata</taxon>
        <taxon>Vertebrata</taxon>
        <taxon>Euteleostomi</taxon>
        <taxon>Mammalia</taxon>
        <taxon>Eutheria</taxon>
        <taxon>Euarchontoglires</taxon>
        <taxon>Glires</taxon>
        <taxon>Rodentia</taxon>
        <taxon>Myomorpha</taxon>
        <taxon>Muroidea</taxon>
        <taxon>Cricetidae</taxon>
        <taxon>Cricetinae</taxon>
        <taxon>Mesocricetus</taxon>
    </lineage>
</organism>